<dbReference type="KEGG" id="pspw:BJG93_24750"/>
<evidence type="ECO:0000313" key="3">
    <source>
        <dbReference type="EMBL" id="APA88554.1"/>
    </source>
</evidence>
<dbReference type="GO" id="GO:0016787">
    <property type="term" value="F:hydrolase activity"/>
    <property type="evidence" value="ECO:0007669"/>
    <property type="project" value="InterPro"/>
</dbReference>
<dbReference type="InterPro" id="IPR051918">
    <property type="entry name" value="STPP_CPPED1"/>
</dbReference>
<feature type="region of interest" description="Disordered" evidence="1">
    <location>
        <begin position="1"/>
        <end position="33"/>
    </location>
</feature>
<keyword evidence="4" id="KW-1185">Reference proteome</keyword>
<dbReference type="Pfam" id="PF00149">
    <property type="entry name" value="Metallophos"/>
    <property type="match status" value="1"/>
</dbReference>
<feature type="domain" description="Calcineurin-like phosphoesterase" evidence="2">
    <location>
        <begin position="125"/>
        <end position="289"/>
    </location>
</feature>
<dbReference type="OrthoDB" id="9804511at2"/>
<evidence type="ECO:0000259" key="2">
    <source>
        <dbReference type="Pfam" id="PF00149"/>
    </source>
</evidence>
<evidence type="ECO:0000313" key="4">
    <source>
        <dbReference type="Proteomes" id="UP000179860"/>
    </source>
</evidence>
<dbReference type="STRING" id="754502.BJG93_24750"/>
<dbReference type="Gene3D" id="3.60.21.10">
    <property type="match status" value="1"/>
</dbReference>
<sequence>MPKKRSDDSTAARGNHTGRILAAPVFSQPQPTPDPQTFVVRHASDAAAYKVIDELNREHKLKALPFPAPRGGTEPRLTFAEVVDNNQTLVDGITASGQIVFHATGDCGSTKGPSTQNEVADKMVSDFDEADPAEVPQFNFLLGDIVYSFGEAQYYYDQFYEPYRDYHAPILAAAGNHDGMVSPLKHEKSLQAFLRNFCSDCFQVSPDAGHLSRTAQIQPGVFFTFEAPFVRIIALYSNTLEDPGVIADRHIGNSQLKFLKAALLRVKKENYRGALLFAHHHPPYVARGRHGWSVDMQQQIDTVCNEVGIWPHADLAGHAHNYQRFTRTRSDGTHIPYIVCGNGGHAVQRLTTNGQPPLRAPQLMQAASKDTDAVVLENYDDRNFGYLRLIANARQLRIEYHSAVDGPNTKAPDDHVTIDLATRQVAHYVARDFGLPALADSIRQFAQVKPRKG</sequence>
<reference evidence="3" key="2">
    <citation type="submission" date="2021-06" db="EMBL/GenBank/DDBJ databases">
        <authorList>
            <person name="Rogers T.H."/>
            <person name="Ramsay J.P."/>
            <person name="Wang P."/>
            <person name="Terpolilli J."/>
        </authorList>
    </citation>
    <scope>NUCLEOTIDE SEQUENCE</scope>
    <source>
        <strain evidence="3">WSM5005</strain>
    </source>
</reference>
<dbReference type="InterPro" id="IPR029052">
    <property type="entry name" value="Metallo-depent_PP-like"/>
</dbReference>
<proteinExistence type="predicted"/>
<dbReference type="SUPFAM" id="SSF56300">
    <property type="entry name" value="Metallo-dependent phosphatases"/>
    <property type="match status" value="1"/>
</dbReference>
<dbReference type="PANTHER" id="PTHR43143:SF1">
    <property type="entry name" value="SERINE_THREONINE-PROTEIN PHOSPHATASE CPPED1"/>
    <property type="match status" value="1"/>
</dbReference>
<dbReference type="PANTHER" id="PTHR43143">
    <property type="entry name" value="METALLOPHOSPHOESTERASE, CALCINEURIN SUPERFAMILY"/>
    <property type="match status" value="1"/>
</dbReference>
<gene>
    <name evidence="3" type="ORF">BJG93_24750</name>
</gene>
<dbReference type="Proteomes" id="UP000179860">
    <property type="component" value="Chromosome 2"/>
</dbReference>
<feature type="compositionally biased region" description="Basic and acidic residues" evidence="1">
    <location>
        <begin position="1"/>
        <end position="10"/>
    </location>
</feature>
<reference evidence="3" key="1">
    <citation type="submission" date="2016-09" db="EMBL/GenBank/DDBJ databases">
        <title>The Complete Genome of Burkholderia sprentiae wsm5005.</title>
        <authorList>
            <person name="De Meyer S."/>
            <person name="Wang P."/>
            <person name="Terpolilli J."/>
        </authorList>
    </citation>
    <scope>NUCLEOTIDE SEQUENCE [LARGE SCALE GENOMIC DNA]</scope>
    <source>
        <strain evidence="3">WSM5005</strain>
    </source>
</reference>
<dbReference type="AlphaFoldDB" id="A0A1I9YQR3"/>
<dbReference type="EMBL" id="CP017562">
    <property type="protein sequence ID" value="APA88554.1"/>
    <property type="molecule type" value="Genomic_DNA"/>
</dbReference>
<dbReference type="RefSeq" id="WP_027196045.1">
    <property type="nucleotide sequence ID" value="NZ_CP017562.2"/>
</dbReference>
<evidence type="ECO:0000256" key="1">
    <source>
        <dbReference type="SAM" id="MobiDB-lite"/>
    </source>
</evidence>
<dbReference type="InterPro" id="IPR004843">
    <property type="entry name" value="Calcineurin-like_PHP"/>
</dbReference>
<organism evidence="3 4">
    <name type="scientific">Paraburkholderia sprentiae WSM5005</name>
    <dbReference type="NCBI Taxonomy" id="754502"/>
    <lineage>
        <taxon>Bacteria</taxon>
        <taxon>Pseudomonadati</taxon>
        <taxon>Pseudomonadota</taxon>
        <taxon>Betaproteobacteria</taxon>
        <taxon>Burkholderiales</taxon>
        <taxon>Burkholderiaceae</taxon>
        <taxon>Paraburkholderia</taxon>
    </lineage>
</organism>
<protein>
    <submittedName>
        <fullName evidence="3">Metallophosphoesterase</fullName>
    </submittedName>
</protein>
<name>A0A1I9YQR3_9BURK</name>
<accession>A0A1I9YQR3</accession>